<feature type="compositionally biased region" description="Polar residues" evidence="1">
    <location>
        <begin position="21"/>
        <end position="32"/>
    </location>
</feature>
<accession>A0A1H6XG27</accession>
<dbReference type="Gene3D" id="1.20.5.1700">
    <property type="match status" value="1"/>
</dbReference>
<keyword evidence="3" id="KW-1185">Reference proteome</keyword>
<dbReference type="AlphaFoldDB" id="A0A1H6XG27"/>
<protein>
    <submittedName>
        <fullName evidence="2">Uncharacterized protein</fullName>
    </submittedName>
</protein>
<evidence type="ECO:0000313" key="3">
    <source>
        <dbReference type="Proteomes" id="UP000198888"/>
    </source>
</evidence>
<proteinExistence type="predicted"/>
<feature type="compositionally biased region" description="Low complexity" evidence="1">
    <location>
        <begin position="103"/>
        <end position="113"/>
    </location>
</feature>
<gene>
    <name evidence="2" type="ORF">SAMN05444271_13913</name>
</gene>
<dbReference type="EMBL" id="FNYR01000039">
    <property type="protein sequence ID" value="SEJ28068.1"/>
    <property type="molecule type" value="Genomic_DNA"/>
</dbReference>
<dbReference type="RefSeq" id="WP_089673688.1">
    <property type="nucleotide sequence ID" value="NZ_CP024845.1"/>
</dbReference>
<dbReference type="GeneID" id="35003045"/>
<accession>A0A2H4Q3S8</accession>
<dbReference type="Proteomes" id="UP000198888">
    <property type="component" value="Unassembled WGS sequence"/>
</dbReference>
<name>A0A1H6XG27_9EURY</name>
<reference evidence="2 3" key="1">
    <citation type="submission" date="2016-10" db="EMBL/GenBank/DDBJ databases">
        <authorList>
            <person name="de Groot N.N."/>
        </authorList>
    </citation>
    <scope>NUCLEOTIDE SEQUENCE [LARGE SCALE GENOMIC DNA]</scope>
    <source>
        <strain evidence="2 3">DSM 22187</strain>
    </source>
</reference>
<sequence>MWSSTLPTGTVREEGLGSRTFPEQSTPQSPQRVDQPAHETAEQNATLQAELTALREEHKQAEAEIQRLESQVELLRKQLANQKDAEAAMVDRYERIISELESAAATAPESATADSNDDRRGLLGRLKSWL</sequence>
<dbReference type="KEGG" id="hae:halTADL_2265"/>
<organism evidence="2 3">
    <name type="scientific">Halohasta litchfieldiae</name>
    <dbReference type="NCBI Taxonomy" id="1073996"/>
    <lineage>
        <taxon>Archaea</taxon>
        <taxon>Methanobacteriati</taxon>
        <taxon>Methanobacteriota</taxon>
        <taxon>Stenosarchaea group</taxon>
        <taxon>Halobacteria</taxon>
        <taxon>Halobacteriales</taxon>
        <taxon>Haloferacaceae</taxon>
        <taxon>Halohasta</taxon>
    </lineage>
</organism>
<feature type="region of interest" description="Disordered" evidence="1">
    <location>
        <begin position="103"/>
        <end position="130"/>
    </location>
</feature>
<evidence type="ECO:0000313" key="2">
    <source>
        <dbReference type="EMBL" id="SEJ28068.1"/>
    </source>
</evidence>
<feature type="region of interest" description="Disordered" evidence="1">
    <location>
        <begin position="1"/>
        <end position="43"/>
    </location>
</feature>
<dbReference type="STRING" id="1073996.SAMN05444271_13913"/>
<evidence type="ECO:0000256" key="1">
    <source>
        <dbReference type="SAM" id="MobiDB-lite"/>
    </source>
</evidence>